<evidence type="ECO:0000256" key="1">
    <source>
        <dbReference type="SAM" id="MobiDB-lite"/>
    </source>
</evidence>
<feature type="compositionally biased region" description="Low complexity" evidence="1">
    <location>
        <begin position="119"/>
        <end position="131"/>
    </location>
</feature>
<reference evidence="3" key="1">
    <citation type="submission" date="2025-08" db="UniProtKB">
        <authorList>
            <consortium name="RefSeq"/>
        </authorList>
    </citation>
    <scope>IDENTIFICATION</scope>
</reference>
<protein>
    <submittedName>
        <fullName evidence="3">Glutamine-rich protein 2-like</fullName>
    </submittedName>
</protein>
<name>A0A6P8EY37_CLUHA</name>
<evidence type="ECO:0000313" key="2">
    <source>
        <dbReference type="Proteomes" id="UP000515152"/>
    </source>
</evidence>
<sequence length="173" mass="19116">MPVEHVGVAISRSCGGSHTLTYPHRRYTRLQHITHIMQAEEEEVCNPPPVRVQPGEVDILGLDGHIYKGRMHTRKSPSFKDQRLPAIISKEGKGNVKQKLTVSPKNSGDLGRVTPVRPQSAKAQRSRSASSTTMKDRPLSSIGCMSRDTDQPQRAVQLTVDLTQSEDEPVTSL</sequence>
<proteinExistence type="predicted"/>
<dbReference type="OrthoDB" id="5981048at2759"/>
<dbReference type="PANTHER" id="PTHR47080:SF2">
    <property type="entry name" value="GLUTAMINE-RICH PROTEIN 2"/>
    <property type="match status" value="1"/>
</dbReference>
<feature type="region of interest" description="Disordered" evidence="1">
    <location>
        <begin position="71"/>
        <end position="154"/>
    </location>
</feature>
<accession>A0A6P8EY37</accession>
<keyword evidence="2" id="KW-1185">Reference proteome</keyword>
<dbReference type="AlphaFoldDB" id="A0A6P8EY37"/>
<dbReference type="PANTHER" id="PTHR47080">
    <property type="entry name" value="CHROMOSOME 16 OPEN READING FRAME 96"/>
    <property type="match status" value="1"/>
</dbReference>
<evidence type="ECO:0000313" key="3">
    <source>
        <dbReference type="RefSeq" id="XP_031416755.1"/>
    </source>
</evidence>
<organism evidence="2 3">
    <name type="scientific">Clupea harengus</name>
    <name type="common">Atlantic herring</name>
    <dbReference type="NCBI Taxonomy" id="7950"/>
    <lineage>
        <taxon>Eukaryota</taxon>
        <taxon>Metazoa</taxon>
        <taxon>Chordata</taxon>
        <taxon>Craniata</taxon>
        <taxon>Vertebrata</taxon>
        <taxon>Euteleostomi</taxon>
        <taxon>Actinopterygii</taxon>
        <taxon>Neopterygii</taxon>
        <taxon>Teleostei</taxon>
        <taxon>Clupei</taxon>
        <taxon>Clupeiformes</taxon>
        <taxon>Clupeoidei</taxon>
        <taxon>Clupeidae</taxon>
        <taxon>Clupea</taxon>
    </lineage>
</organism>
<dbReference type="GeneID" id="116218638"/>
<dbReference type="RefSeq" id="XP_031416755.1">
    <property type="nucleotide sequence ID" value="XM_031560895.2"/>
</dbReference>
<gene>
    <name evidence="3" type="primary">LOC116218638</name>
</gene>
<dbReference type="Proteomes" id="UP000515152">
    <property type="component" value="Chromosome 23"/>
</dbReference>
<dbReference type="KEGG" id="char:116218638"/>